<dbReference type="Gene3D" id="1.20.1600.10">
    <property type="entry name" value="Outer membrane efflux proteins (OEP)"/>
    <property type="match status" value="1"/>
</dbReference>
<dbReference type="PANTHER" id="PTHR30203:SF29">
    <property type="entry name" value="PROTEIN CYAE"/>
    <property type="match status" value="1"/>
</dbReference>
<evidence type="ECO:0000256" key="3">
    <source>
        <dbReference type="SAM" id="SignalP"/>
    </source>
</evidence>
<evidence type="ECO:0000256" key="1">
    <source>
        <dbReference type="ARBA" id="ARBA00007613"/>
    </source>
</evidence>
<dbReference type="Pfam" id="PF02321">
    <property type="entry name" value="OEP"/>
    <property type="match status" value="2"/>
</dbReference>
<feature type="region of interest" description="Disordered" evidence="2">
    <location>
        <begin position="32"/>
        <end position="72"/>
    </location>
</feature>
<sequence>MPAPRASRVRRPLLVAAASAAVAGCSVLAPGRFVADRAPPPPEVARATVEASRRPPPAPAPQPAPPPPAEPRSLADLVDLALRQDPLTRATWLDARAAAATAGSRRGLYQPSLSATAPFQRQRLAAVPSRPSFSQTTYGASATLSWTLLDLGGRGALVDEADRLVDAARLGEQAAVADLVLRVEQTYDQYLAARALVDAEGAAVKTAEASLAAAEDRRRAGVATIADVLQARTALSQARLALHQLEGQALELRGALAVLAGLPPTVELDVGVLPADVKIAESLPAVEALLDEAAARSPDLARARAIADAAAAHARAASVAWGPLLSFDAGAGRTWYVAPEAFGPQTSWNVGLTLRLPLFDGLSPVYDAMAARAAAAAAAARADVAAQQVALSVWTSFQTLRSAGRQVETARDLLASARESADVAQGRYREGVGSILDLLTAQAALESARAEEVRARADYLVGLAQLTRATGRLELPAARPSAATDR</sequence>
<evidence type="ECO:0000313" key="5">
    <source>
        <dbReference type="Proteomes" id="UP001162891"/>
    </source>
</evidence>
<protein>
    <submittedName>
        <fullName evidence="4">Protein CyaE</fullName>
    </submittedName>
</protein>
<accession>A0ABM7X4Z9</accession>
<proteinExistence type="inferred from homology"/>
<organism evidence="4 5">
    <name type="scientific">Anaeromyxobacter oryzae</name>
    <dbReference type="NCBI Taxonomy" id="2918170"/>
    <lineage>
        <taxon>Bacteria</taxon>
        <taxon>Pseudomonadati</taxon>
        <taxon>Myxococcota</taxon>
        <taxon>Myxococcia</taxon>
        <taxon>Myxococcales</taxon>
        <taxon>Cystobacterineae</taxon>
        <taxon>Anaeromyxobacteraceae</taxon>
        <taxon>Anaeromyxobacter</taxon>
    </lineage>
</organism>
<dbReference type="PANTHER" id="PTHR30203">
    <property type="entry name" value="OUTER MEMBRANE CATION EFFLUX PROTEIN"/>
    <property type="match status" value="1"/>
</dbReference>
<name>A0ABM7X4Z9_9BACT</name>
<gene>
    <name evidence="4" type="ORF">AMOR_58810</name>
</gene>
<feature type="chain" id="PRO_5046573996" evidence="3">
    <location>
        <begin position="24"/>
        <end position="486"/>
    </location>
</feature>
<keyword evidence="3" id="KW-0732">Signal</keyword>
<dbReference type="SUPFAM" id="SSF56954">
    <property type="entry name" value="Outer membrane efflux proteins (OEP)"/>
    <property type="match status" value="1"/>
</dbReference>
<reference evidence="5" key="1">
    <citation type="journal article" date="2022" name="Int. J. Syst. Evol. Microbiol.">
        <title>Anaeromyxobacter oryzae sp. nov., Anaeromyxobacter diazotrophicus sp. nov. and Anaeromyxobacter paludicola sp. nov., isolated from paddy soils.</title>
        <authorList>
            <person name="Itoh H."/>
            <person name="Xu Z."/>
            <person name="Mise K."/>
            <person name="Masuda Y."/>
            <person name="Ushijima N."/>
            <person name="Hayakawa C."/>
            <person name="Shiratori Y."/>
            <person name="Senoo K."/>
        </authorList>
    </citation>
    <scope>NUCLEOTIDE SEQUENCE [LARGE SCALE GENOMIC DNA]</scope>
    <source>
        <strain evidence="5">Red232</strain>
    </source>
</reference>
<comment type="similarity">
    <text evidence="1">Belongs to the outer membrane factor (OMF) (TC 1.B.17) family.</text>
</comment>
<evidence type="ECO:0000256" key="2">
    <source>
        <dbReference type="SAM" id="MobiDB-lite"/>
    </source>
</evidence>
<dbReference type="PIRSF" id="PIRSF001892">
    <property type="entry name" value="CyaE"/>
    <property type="match status" value="1"/>
</dbReference>
<dbReference type="InterPro" id="IPR028351">
    <property type="entry name" value="CyaE"/>
</dbReference>
<dbReference type="EMBL" id="AP025591">
    <property type="protein sequence ID" value="BDG06885.1"/>
    <property type="molecule type" value="Genomic_DNA"/>
</dbReference>
<dbReference type="Proteomes" id="UP001162891">
    <property type="component" value="Chromosome"/>
</dbReference>
<feature type="compositionally biased region" description="Pro residues" evidence="2">
    <location>
        <begin position="54"/>
        <end position="70"/>
    </location>
</feature>
<feature type="signal peptide" evidence="3">
    <location>
        <begin position="1"/>
        <end position="23"/>
    </location>
</feature>
<dbReference type="InterPro" id="IPR010131">
    <property type="entry name" value="MdtP/NodT-like"/>
</dbReference>
<keyword evidence="5" id="KW-1185">Reference proteome</keyword>
<dbReference type="RefSeq" id="WP_248357359.1">
    <property type="nucleotide sequence ID" value="NZ_AP025591.1"/>
</dbReference>
<dbReference type="PROSITE" id="PS51257">
    <property type="entry name" value="PROKAR_LIPOPROTEIN"/>
    <property type="match status" value="1"/>
</dbReference>
<dbReference type="InterPro" id="IPR003423">
    <property type="entry name" value="OMP_efflux"/>
</dbReference>
<evidence type="ECO:0000313" key="4">
    <source>
        <dbReference type="EMBL" id="BDG06885.1"/>
    </source>
</evidence>